<dbReference type="EMBL" id="JBBWSC010000001">
    <property type="protein sequence ID" value="MEL0537533.1"/>
    <property type="molecule type" value="Genomic_DNA"/>
</dbReference>
<dbReference type="NCBIfam" id="NF006372">
    <property type="entry name" value="PRK08600.1"/>
    <property type="match status" value="1"/>
</dbReference>
<dbReference type="Proteomes" id="UP001380601">
    <property type="component" value="Unassembled WGS sequence"/>
</dbReference>
<dbReference type="RefSeq" id="WP_123144008.1">
    <property type="nucleotide sequence ID" value="NZ_CP033460.1"/>
</dbReference>
<reference evidence="8 9" key="1">
    <citation type="submission" date="2024-04" db="EMBL/GenBank/DDBJ databases">
        <title>Staphylococcus debuckii a clinical isolate.</title>
        <authorList>
            <person name="Magnan C."/>
            <person name="Plumet L."/>
            <person name="Morsli M."/>
            <person name="Molle V."/>
            <person name="Lavigne J.-P."/>
        </authorList>
    </citation>
    <scope>NUCLEOTIDE SEQUENCE [LARGE SCALE GENOMIC DNA]</scope>
    <source>
        <strain evidence="8 9">NSD001</strain>
    </source>
</reference>
<comment type="caution">
    <text evidence="8">The sequence shown here is derived from an EMBL/GenBank/DDBJ whole genome shotgun (WGS) entry which is preliminary data.</text>
</comment>
<dbReference type="PANTHER" id="PTHR34583">
    <property type="entry name" value="ANTIPORTER SUBUNIT MNHC2-RELATED"/>
    <property type="match status" value="1"/>
</dbReference>
<dbReference type="InterPro" id="IPR039428">
    <property type="entry name" value="NUOK/Mnh_C1-like"/>
</dbReference>
<comment type="similarity">
    <text evidence="2">Belongs to the CPA3 antiporters (TC 2.A.63) subunit C family.</text>
</comment>
<evidence type="ECO:0000256" key="3">
    <source>
        <dbReference type="ARBA" id="ARBA00022475"/>
    </source>
</evidence>
<keyword evidence="3" id="KW-1003">Cell membrane</keyword>
<evidence type="ECO:0000313" key="9">
    <source>
        <dbReference type="Proteomes" id="UP001380601"/>
    </source>
</evidence>
<protein>
    <submittedName>
        <fullName evidence="8">Na(+)/H(+) antiporter subunit C</fullName>
    </submittedName>
</protein>
<proteinExistence type="inferred from homology"/>
<organism evidence="8 9">
    <name type="scientific">Staphylococcus debuckii</name>
    <dbReference type="NCBI Taxonomy" id="2044912"/>
    <lineage>
        <taxon>Bacteria</taxon>
        <taxon>Bacillati</taxon>
        <taxon>Bacillota</taxon>
        <taxon>Bacilli</taxon>
        <taxon>Bacillales</taxon>
        <taxon>Staphylococcaceae</taxon>
        <taxon>Staphylococcus</taxon>
    </lineage>
</organism>
<dbReference type="Gene3D" id="1.10.287.3510">
    <property type="match status" value="1"/>
</dbReference>
<keyword evidence="4 7" id="KW-0812">Transmembrane</keyword>
<name>A0ABU9EVK9_9STAP</name>
<feature type="transmembrane region" description="Helical" evidence="7">
    <location>
        <begin position="28"/>
        <end position="49"/>
    </location>
</feature>
<accession>A0ABU9EVK9</accession>
<keyword evidence="5 7" id="KW-1133">Transmembrane helix</keyword>
<dbReference type="NCBIfam" id="NF009303">
    <property type="entry name" value="PRK12660.1"/>
    <property type="match status" value="1"/>
</dbReference>
<evidence type="ECO:0000256" key="6">
    <source>
        <dbReference type="ARBA" id="ARBA00023136"/>
    </source>
</evidence>
<evidence type="ECO:0000256" key="5">
    <source>
        <dbReference type="ARBA" id="ARBA00022989"/>
    </source>
</evidence>
<dbReference type="PANTHER" id="PTHR34583:SF2">
    <property type="entry name" value="ANTIPORTER SUBUNIT MNHC2-RELATED"/>
    <property type="match status" value="1"/>
</dbReference>
<sequence>MNVILIMIIGILTFAGTYMILSKNLIRIVLGTAIYTHVANLVILAMSGFNGKNVPIINGEGRNFVDPLPQALILTAIVIGFAVTAFLLVLVYRTYKVTRVNRIEALSGEDDDVDE</sequence>
<evidence type="ECO:0000313" key="8">
    <source>
        <dbReference type="EMBL" id="MEL0537533.1"/>
    </source>
</evidence>
<evidence type="ECO:0000256" key="2">
    <source>
        <dbReference type="ARBA" id="ARBA00010388"/>
    </source>
</evidence>
<evidence type="ECO:0000256" key="1">
    <source>
        <dbReference type="ARBA" id="ARBA00004651"/>
    </source>
</evidence>
<evidence type="ECO:0000256" key="4">
    <source>
        <dbReference type="ARBA" id="ARBA00022692"/>
    </source>
</evidence>
<comment type="subcellular location">
    <subcellularLocation>
        <location evidence="1">Cell membrane</location>
        <topology evidence="1">Multi-pass membrane protein</topology>
    </subcellularLocation>
</comment>
<keyword evidence="6 7" id="KW-0472">Membrane</keyword>
<dbReference type="InterPro" id="IPR050601">
    <property type="entry name" value="CPA3_antiporter_subunitC"/>
</dbReference>
<feature type="transmembrane region" description="Helical" evidence="7">
    <location>
        <begin position="6"/>
        <end position="21"/>
    </location>
</feature>
<feature type="transmembrane region" description="Helical" evidence="7">
    <location>
        <begin position="69"/>
        <end position="92"/>
    </location>
</feature>
<dbReference type="Pfam" id="PF00420">
    <property type="entry name" value="Oxidored_q2"/>
    <property type="match status" value="1"/>
</dbReference>
<evidence type="ECO:0000256" key="7">
    <source>
        <dbReference type="SAM" id="Phobius"/>
    </source>
</evidence>
<gene>
    <name evidence="8" type="ORF">AADA34_02185</name>
</gene>
<keyword evidence="9" id="KW-1185">Reference proteome</keyword>